<dbReference type="InterPro" id="IPR010033">
    <property type="entry name" value="HAD_SF_ppase_IIIC"/>
</dbReference>
<dbReference type="Proteomes" id="UP000011713">
    <property type="component" value="Unassembled WGS sequence"/>
</dbReference>
<dbReference type="Gene3D" id="3.40.50.1000">
    <property type="entry name" value="HAD superfamily/HAD-like"/>
    <property type="match status" value="1"/>
</dbReference>
<organism evidence="1 2">
    <name type="scientific">Hyaloperonospora arabidopsidis (strain Emoy2)</name>
    <name type="common">Downy mildew agent</name>
    <name type="synonym">Peronospora arabidopsidis</name>
    <dbReference type="NCBI Taxonomy" id="559515"/>
    <lineage>
        <taxon>Eukaryota</taxon>
        <taxon>Sar</taxon>
        <taxon>Stramenopiles</taxon>
        <taxon>Oomycota</taxon>
        <taxon>Peronosporomycetes</taxon>
        <taxon>Peronosporales</taxon>
        <taxon>Peronosporaceae</taxon>
        <taxon>Hyaloperonospora</taxon>
    </lineage>
</organism>
<dbReference type="NCBIfam" id="TIGR01681">
    <property type="entry name" value="HAD-SF-IIIC"/>
    <property type="match status" value="1"/>
</dbReference>
<reference evidence="2" key="1">
    <citation type="journal article" date="2010" name="Science">
        <title>Signatures of adaptation to obligate biotrophy in the Hyaloperonospora arabidopsidis genome.</title>
        <authorList>
            <person name="Baxter L."/>
            <person name="Tripathy S."/>
            <person name="Ishaque N."/>
            <person name="Boot N."/>
            <person name="Cabral A."/>
            <person name="Kemen E."/>
            <person name="Thines M."/>
            <person name="Ah-Fong A."/>
            <person name="Anderson R."/>
            <person name="Badejoko W."/>
            <person name="Bittner-Eddy P."/>
            <person name="Boore J.L."/>
            <person name="Chibucos M.C."/>
            <person name="Coates M."/>
            <person name="Dehal P."/>
            <person name="Delehaunty K."/>
            <person name="Dong S."/>
            <person name="Downton P."/>
            <person name="Dumas B."/>
            <person name="Fabro G."/>
            <person name="Fronick C."/>
            <person name="Fuerstenberg S.I."/>
            <person name="Fulton L."/>
            <person name="Gaulin E."/>
            <person name="Govers F."/>
            <person name="Hughes L."/>
            <person name="Humphray S."/>
            <person name="Jiang R.H."/>
            <person name="Judelson H."/>
            <person name="Kamoun S."/>
            <person name="Kyung K."/>
            <person name="Meijer H."/>
            <person name="Minx P."/>
            <person name="Morris P."/>
            <person name="Nelson J."/>
            <person name="Phuntumart V."/>
            <person name="Qutob D."/>
            <person name="Rehmany A."/>
            <person name="Rougon-Cardoso A."/>
            <person name="Ryden P."/>
            <person name="Torto-Alalibo T."/>
            <person name="Studholme D."/>
            <person name="Wang Y."/>
            <person name="Win J."/>
            <person name="Wood J."/>
            <person name="Clifton S.W."/>
            <person name="Rogers J."/>
            <person name="Van den Ackerveken G."/>
            <person name="Jones J.D."/>
            <person name="McDowell J.M."/>
            <person name="Beynon J."/>
            <person name="Tyler B.M."/>
        </authorList>
    </citation>
    <scope>NUCLEOTIDE SEQUENCE [LARGE SCALE GENOMIC DNA]</scope>
    <source>
        <strain evidence="2">Emoy2</strain>
    </source>
</reference>
<keyword evidence="2" id="KW-1185">Reference proteome</keyword>
<dbReference type="HOGENOM" id="CLU_1520677_0_0_1"/>
<accession>M4C1U7</accession>
<dbReference type="SUPFAM" id="SSF56784">
    <property type="entry name" value="HAD-like"/>
    <property type="match status" value="1"/>
</dbReference>
<dbReference type="eggNOG" id="ENOG502S07R">
    <property type="taxonomic scope" value="Eukaryota"/>
</dbReference>
<reference evidence="1" key="2">
    <citation type="submission" date="2015-06" db="UniProtKB">
        <authorList>
            <consortium name="EnsemblProtists"/>
        </authorList>
    </citation>
    <scope>IDENTIFICATION</scope>
    <source>
        <strain evidence="1">Emoy2</strain>
    </source>
</reference>
<dbReference type="AlphaFoldDB" id="M4C1U7"/>
<dbReference type="EnsemblProtists" id="HpaT813048">
    <property type="protein sequence ID" value="HpaP813048"/>
    <property type="gene ID" value="HpaG813048"/>
</dbReference>
<evidence type="ECO:0000313" key="2">
    <source>
        <dbReference type="Proteomes" id="UP000011713"/>
    </source>
</evidence>
<dbReference type="InterPro" id="IPR036412">
    <property type="entry name" value="HAD-like_sf"/>
</dbReference>
<dbReference type="EMBL" id="JH598104">
    <property type="status" value="NOT_ANNOTATED_CDS"/>
    <property type="molecule type" value="Genomic_DNA"/>
</dbReference>
<protein>
    <submittedName>
        <fullName evidence="1">Uncharacterized protein</fullName>
    </submittedName>
</protein>
<evidence type="ECO:0000313" key="1">
    <source>
        <dbReference type="EnsemblProtists" id="HpaP813048"/>
    </source>
</evidence>
<sequence>MERAIQVKAEALRNVTVQSVKQLMTLFHQQYVTAYYDAVADKLQHSPYTQAMLNVLSLSLCRQICRLLRSASHHKKVIVLDCDNTLWGGAVAEVGASGIALAPRFLALQRFIVAQQERGMLIALCSKNMLADVTEAFTQRRGDMILKIDQHVSAVKANWQPKSENITQLAEELSLGK</sequence>
<dbReference type="InterPro" id="IPR023214">
    <property type="entry name" value="HAD_sf"/>
</dbReference>
<dbReference type="InParanoid" id="M4C1U7"/>
<dbReference type="VEuPathDB" id="FungiDB:HpaG813048"/>
<proteinExistence type="predicted"/>
<name>M4C1U7_HYAAE</name>